<organism evidence="1 2">
    <name type="scientific">Coniosporium uncinatum</name>
    <dbReference type="NCBI Taxonomy" id="93489"/>
    <lineage>
        <taxon>Eukaryota</taxon>
        <taxon>Fungi</taxon>
        <taxon>Dikarya</taxon>
        <taxon>Ascomycota</taxon>
        <taxon>Pezizomycotina</taxon>
        <taxon>Dothideomycetes</taxon>
        <taxon>Dothideomycetes incertae sedis</taxon>
        <taxon>Coniosporium</taxon>
    </lineage>
</organism>
<dbReference type="EMBL" id="JAWDJW010001237">
    <property type="protein sequence ID" value="KAK3079296.1"/>
    <property type="molecule type" value="Genomic_DNA"/>
</dbReference>
<name>A0ACC3DRE4_9PEZI</name>
<accession>A0ACC3DRE4</accession>
<comment type="caution">
    <text evidence="1">The sequence shown here is derived from an EMBL/GenBank/DDBJ whole genome shotgun (WGS) entry which is preliminary data.</text>
</comment>
<proteinExistence type="predicted"/>
<keyword evidence="2" id="KW-1185">Reference proteome</keyword>
<reference evidence="1" key="1">
    <citation type="submission" date="2024-09" db="EMBL/GenBank/DDBJ databases">
        <title>Black Yeasts Isolated from many extreme environments.</title>
        <authorList>
            <person name="Coleine C."/>
            <person name="Stajich J.E."/>
            <person name="Selbmann L."/>
        </authorList>
    </citation>
    <scope>NUCLEOTIDE SEQUENCE</scope>
    <source>
        <strain evidence="1">CCFEE 5737</strain>
    </source>
</reference>
<protein>
    <submittedName>
        <fullName evidence="1">Uncharacterized protein</fullName>
    </submittedName>
</protein>
<evidence type="ECO:0000313" key="1">
    <source>
        <dbReference type="EMBL" id="KAK3079296.1"/>
    </source>
</evidence>
<gene>
    <name evidence="1" type="ORF">LTS18_005214</name>
</gene>
<evidence type="ECO:0000313" key="2">
    <source>
        <dbReference type="Proteomes" id="UP001186974"/>
    </source>
</evidence>
<dbReference type="Proteomes" id="UP001186974">
    <property type="component" value="Unassembled WGS sequence"/>
</dbReference>
<sequence length="191" mass="21549">AVVWAHNSHLGDARAMSMGQSCDEINLGQLCRENIGKEHVAIIGCGTHTGTVAAADEWDEPMKAMKVNPSREDSYEGVMHGTAQVSGFSDFMLDLRKGVMDEQALQTLAQPRLERFIGVIYRPDTERWSHYMKAVLPEQYDAFLWFEKTRAVRPLDGRQQPNEAKSVEETFPSGLWRSVAGMVTTNSRQFW</sequence>
<feature type="non-terminal residue" evidence="1">
    <location>
        <position position="1"/>
    </location>
</feature>